<dbReference type="Proteomes" id="UP000265715">
    <property type="component" value="Unassembled WGS sequence"/>
</dbReference>
<dbReference type="InterPro" id="IPR036390">
    <property type="entry name" value="WH_DNA-bd_sf"/>
</dbReference>
<proteinExistence type="predicted"/>
<evidence type="ECO:0000256" key="1">
    <source>
        <dbReference type="SAM" id="MobiDB-lite"/>
    </source>
</evidence>
<evidence type="ECO:0000313" key="2">
    <source>
        <dbReference type="EMBL" id="RIH81401.1"/>
    </source>
</evidence>
<feature type="compositionally biased region" description="Basic residues" evidence="1">
    <location>
        <begin position="166"/>
        <end position="176"/>
    </location>
</feature>
<evidence type="ECO:0008006" key="4">
    <source>
        <dbReference type="Google" id="ProtNLM"/>
    </source>
</evidence>
<gene>
    <name evidence="2" type="ORF">Mterra_03189</name>
</gene>
<evidence type="ECO:0000313" key="3">
    <source>
        <dbReference type="Proteomes" id="UP000265715"/>
    </source>
</evidence>
<accession>A0A399EGI7</accession>
<dbReference type="AlphaFoldDB" id="A0A399EGI7"/>
<keyword evidence="3" id="KW-1185">Reference proteome</keyword>
<dbReference type="EMBL" id="QXDL01000177">
    <property type="protein sequence ID" value="RIH81401.1"/>
    <property type="molecule type" value="Genomic_DNA"/>
</dbReference>
<name>A0A399EGI7_9DEIN</name>
<protein>
    <recommendedName>
        <fullName evidence="4">HTH marR-type domain-containing protein</fullName>
    </recommendedName>
</protein>
<sequence>MNPNDFIDELGDAYYCVGRPVLEGKVIALLLLASEPQSLGELASRLGVSKAALLKVVRPMVERGDLKRWREPSSRAHRLGLTDQAYIHDLRVHVLNSRRVLAATRKMLRKKGLEEGVRAQLTRHAEVVEKAVQSLEAVVRSVEEEQSRDLEEHLERDWDALPPPKGRGRNPKLKLT</sequence>
<dbReference type="Gene3D" id="1.10.10.10">
    <property type="entry name" value="Winged helix-like DNA-binding domain superfamily/Winged helix DNA-binding domain"/>
    <property type="match status" value="1"/>
</dbReference>
<dbReference type="OrthoDB" id="34612at2"/>
<comment type="caution">
    <text evidence="2">The sequence shown here is derived from an EMBL/GenBank/DDBJ whole genome shotgun (WGS) entry which is preliminary data.</text>
</comment>
<dbReference type="RefSeq" id="WP_119316126.1">
    <property type="nucleotide sequence ID" value="NZ_QXDL01000177.1"/>
</dbReference>
<dbReference type="InterPro" id="IPR036388">
    <property type="entry name" value="WH-like_DNA-bd_sf"/>
</dbReference>
<feature type="compositionally biased region" description="Basic and acidic residues" evidence="1">
    <location>
        <begin position="146"/>
        <end position="159"/>
    </location>
</feature>
<reference evidence="2 3" key="1">
    <citation type="submission" date="2018-08" db="EMBL/GenBank/DDBJ databases">
        <title>Meiothermus terrae DSM 26712 genome sequencing project.</title>
        <authorList>
            <person name="Da Costa M.S."/>
            <person name="Albuquerque L."/>
            <person name="Raposo P."/>
            <person name="Froufe H.J.C."/>
            <person name="Barroso C.S."/>
            <person name="Egas C."/>
        </authorList>
    </citation>
    <scope>NUCLEOTIDE SEQUENCE [LARGE SCALE GENOMIC DNA]</scope>
    <source>
        <strain evidence="2 3">DSM 26712</strain>
    </source>
</reference>
<organism evidence="2 3">
    <name type="scientific">Calidithermus terrae</name>
    <dbReference type="NCBI Taxonomy" id="1408545"/>
    <lineage>
        <taxon>Bacteria</taxon>
        <taxon>Thermotogati</taxon>
        <taxon>Deinococcota</taxon>
        <taxon>Deinococci</taxon>
        <taxon>Thermales</taxon>
        <taxon>Thermaceae</taxon>
        <taxon>Calidithermus</taxon>
    </lineage>
</organism>
<dbReference type="SUPFAM" id="SSF46785">
    <property type="entry name" value="Winged helix' DNA-binding domain"/>
    <property type="match status" value="1"/>
</dbReference>
<feature type="region of interest" description="Disordered" evidence="1">
    <location>
        <begin position="146"/>
        <end position="176"/>
    </location>
</feature>